<evidence type="ECO:0000256" key="2">
    <source>
        <dbReference type="ARBA" id="ARBA00022801"/>
    </source>
</evidence>
<evidence type="ECO:0000256" key="5">
    <source>
        <dbReference type="ARBA" id="ARBA00049117"/>
    </source>
</evidence>
<feature type="domain" description="CobW/HypB/UreG nucleotide-binding" evidence="6">
    <location>
        <begin position="5"/>
        <end position="178"/>
    </location>
</feature>
<dbReference type="OrthoDB" id="9808822at2"/>
<reference evidence="8 9" key="1">
    <citation type="submission" date="2016-09" db="EMBL/GenBank/DDBJ databases">
        <title>Genome sequence of Eubacterium angustum.</title>
        <authorList>
            <person name="Poehlein A."/>
            <person name="Daniel R."/>
        </authorList>
    </citation>
    <scope>NUCLEOTIDE SEQUENCE [LARGE SCALE GENOMIC DNA]</scope>
    <source>
        <strain evidence="8 9">DSM 1989</strain>
    </source>
</reference>
<evidence type="ECO:0000313" key="9">
    <source>
        <dbReference type="Proteomes" id="UP000180254"/>
    </source>
</evidence>
<keyword evidence="9" id="KW-1185">Reference proteome</keyword>
<dbReference type="Proteomes" id="UP000180254">
    <property type="component" value="Unassembled WGS sequence"/>
</dbReference>
<comment type="similarity">
    <text evidence="4">Belongs to the SIMIBI class G3E GTPase family. ZNG1 subfamily.</text>
</comment>
<gene>
    <name evidence="8" type="primary">yciC</name>
    <name evidence="8" type="ORF">EUAN_06580</name>
</gene>
<dbReference type="Pfam" id="PF07683">
    <property type="entry name" value="CobW_C"/>
    <property type="match status" value="1"/>
</dbReference>
<dbReference type="GO" id="GO:0016787">
    <property type="term" value="F:hydrolase activity"/>
    <property type="evidence" value="ECO:0007669"/>
    <property type="project" value="UniProtKB-KW"/>
</dbReference>
<dbReference type="InterPro" id="IPR036627">
    <property type="entry name" value="CobW-likC_sf"/>
</dbReference>
<dbReference type="InterPro" id="IPR003495">
    <property type="entry name" value="CobW/HypB/UreG_nucleotide-bd"/>
</dbReference>
<evidence type="ECO:0000259" key="7">
    <source>
        <dbReference type="Pfam" id="PF07683"/>
    </source>
</evidence>
<feature type="domain" description="CobW C-terminal" evidence="7">
    <location>
        <begin position="218"/>
        <end position="303"/>
    </location>
</feature>
<proteinExistence type="inferred from homology"/>
<dbReference type="RefSeq" id="WP_071061666.1">
    <property type="nucleotide sequence ID" value="NZ_MKIE01000002.1"/>
</dbReference>
<dbReference type="GO" id="GO:0005737">
    <property type="term" value="C:cytoplasm"/>
    <property type="evidence" value="ECO:0007669"/>
    <property type="project" value="TreeGrafter"/>
</dbReference>
<comment type="caution">
    <text evidence="8">The sequence shown here is derived from an EMBL/GenBank/DDBJ whole genome shotgun (WGS) entry which is preliminary data.</text>
</comment>
<dbReference type="GO" id="GO:0000166">
    <property type="term" value="F:nucleotide binding"/>
    <property type="evidence" value="ECO:0007669"/>
    <property type="project" value="UniProtKB-KW"/>
</dbReference>
<sequence>MSIDITVVSGFLGAGKTTFLKKVISGMQGKGALIENEFGDIGIDGDMFGDELPVREIYAGCICCSVVHDFKKTLEELVSSYSLDYILIEPSGVASLSDIIKICDIVSKSSKADISLKRLITIVDVKGFEDYISDFGGFFLDQIENANVILLSHFEEGDDEKVESVVSRIKSYNEKALIFKENWYRIEGGEILYSIDSAESEGYALEETEKSNPANRTFETYSARNTKSFSEEEIEELLISLKSKEYGHVLRAKGILTTDRGKYVNFNFSQYSSSWSYVGICEESKAVVIGQDLNREKMSKLFE</sequence>
<evidence type="ECO:0000256" key="4">
    <source>
        <dbReference type="ARBA" id="ARBA00034320"/>
    </source>
</evidence>
<evidence type="ECO:0000256" key="1">
    <source>
        <dbReference type="ARBA" id="ARBA00022741"/>
    </source>
</evidence>
<evidence type="ECO:0000313" key="8">
    <source>
        <dbReference type="EMBL" id="OHW62874.1"/>
    </source>
</evidence>
<protein>
    <submittedName>
        <fullName evidence="8">Putative metal chaperone YciC</fullName>
    </submittedName>
</protein>
<dbReference type="STRING" id="39480.EUAN_06580"/>
<organism evidence="8 9">
    <name type="scientific">Andreesenia angusta</name>
    <dbReference type="NCBI Taxonomy" id="39480"/>
    <lineage>
        <taxon>Bacteria</taxon>
        <taxon>Bacillati</taxon>
        <taxon>Bacillota</taxon>
        <taxon>Tissierellia</taxon>
        <taxon>Tissierellales</taxon>
        <taxon>Gottschalkiaceae</taxon>
        <taxon>Andreesenia</taxon>
    </lineage>
</organism>
<evidence type="ECO:0000256" key="3">
    <source>
        <dbReference type="ARBA" id="ARBA00023186"/>
    </source>
</evidence>
<dbReference type="InterPro" id="IPR027417">
    <property type="entry name" value="P-loop_NTPase"/>
</dbReference>
<dbReference type="SUPFAM" id="SSF52540">
    <property type="entry name" value="P-loop containing nucleoside triphosphate hydrolases"/>
    <property type="match status" value="1"/>
</dbReference>
<evidence type="ECO:0000259" key="6">
    <source>
        <dbReference type="Pfam" id="PF02492"/>
    </source>
</evidence>
<dbReference type="CDD" id="cd03112">
    <property type="entry name" value="CobW-like"/>
    <property type="match status" value="1"/>
</dbReference>
<dbReference type="AlphaFoldDB" id="A0A1S1V8P6"/>
<name>A0A1S1V8P6_9FIRM</name>
<dbReference type="PANTHER" id="PTHR13748:SF62">
    <property type="entry name" value="COBW DOMAIN-CONTAINING PROTEIN"/>
    <property type="match status" value="1"/>
</dbReference>
<dbReference type="InterPro" id="IPR011629">
    <property type="entry name" value="CobW-like_C"/>
</dbReference>
<keyword evidence="1" id="KW-0547">Nucleotide-binding</keyword>
<accession>A0A1S1V8P6</accession>
<dbReference type="PANTHER" id="PTHR13748">
    <property type="entry name" value="COBW-RELATED"/>
    <property type="match status" value="1"/>
</dbReference>
<keyword evidence="2" id="KW-0378">Hydrolase</keyword>
<dbReference type="InterPro" id="IPR051316">
    <property type="entry name" value="Zinc-reg_GTPase_activator"/>
</dbReference>
<dbReference type="Gene3D" id="3.30.1220.10">
    <property type="entry name" value="CobW-like, C-terminal domain"/>
    <property type="match status" value="1"/>
</dbReference>
<dbReference type="Pfam" id="PF02492">
    <property type="entry name" value="cobW"/>
    <property type="match status" value="1"/>
</dbReference>
<dbReference type="SUPFAM" id="SSF90002">
    <property type="entry name" value="Hypothetical protein YjiA, C-terminal domain"/>
    <property type="match status" value="1"/>
</dbReference>
<dbReference type="EMBL" id="MKIE01000002">
    <property type="protein sequence ID" value="OHW62874.1"/>
    <property type="molecule type" value="Genomic_DNA"/>
</dbReference>
<dbReference type="Gene3D" id="3.40.50.300">
    <property type="entry name" value="P-loop containing nucleotide triphosphate hydrolases"/>
    <property type="match status" value="1"/>
</dbReference>
<keyword evidence="3" id="KW-0143">Chaperone</keyword>
<comment type="catalytic activity">
    <reaction evidence="5">
        <text>GTP + H2O = GDP + phosphate + H(+)</text>
        <dbReference type="Rhea" id="RHEA:19669"/>
        <dbReference type="ChEBI" id="CHEBI:15377"/>
        <dbReference type="ChEBI" id="CHEBI:15378"/>
        <dbReference type="ChEBI" id="CHEBI:37565"/>
        <dbReference type="ChEBI" id="CHEBI:43474"/>
        <dbReference type="ChEBI" id="CHEBI:58189"/>
    </reaction>
    <physiologicalReaction direction="left-to-right" evidence="5">
        <dbReference type="Rhea" id="RHEA:19670"/>
    </physiologicalReaction>
</comment>